<evidence type="ECO:0000313" key="2">
    <source>
        <dbReference type="EMBL" id="CAB1368663.1"/>
    </source>
</evidence>
<evidence type="ECO:0000313" key="3">
    <source>
        <dbReference type="Proteomes" id="UP000515733"/>
    </source>
</evidence>
<name>A0A6S6XWP4_9PROT</name>
<sequence length="329" mass="35536">MKPVARRGFLLALAASLLLHLSVIVGPGWHVALLDDLLHSPAPAIDARLRPPPPPRPSPPSHPLPPLSRAPGVSRGLAAPQPTLPPVAQPVPVDELLPLASLAEVIQSVAAAVPDIVPPLPRRGRLRFALLKGEGGFVVGQSVHEWHHDGKDYTIRATTETTGLAALFRPAKVIQASTGSIFQGELRPRRFEMDRGGGDVGSADFDWLAMQATLGNGQVVAFSDGAEDMLSMFYQLMQAAQRGEGFVMAVATGRKLERYAFEWLGEETLTLKAGRFTAWHVRVRSASGGGDTTEVWLGKEAAGLPVKIRHVDRKGELFDQLAEEMDYEK</sequence>
<dbReference type="EMBL" id="LR778301">
    <property type="protein sequence ID" value="CAB1368663.1"/>
    <property type="molecule type" value="Genomic_DNA"/>
</dbReference>
<gene>
    <name evidence="2" type="ORF">DENOEST_1498</name>
</gene>
<dbReference type="Proteomes" id="UP000515733">
    <property type="component" value="Chromosome"/>
</dbReference>
<dbReference type="AlphaFoldDB" id="A0A6S6XWP4"/>
<keyword evidence="3" id="KW-1185">Reference proteome</keyword>
<evidence type="ECO:0008006" key="4">
    <source>
        <dbReference type="Google" id="ProtNLM"/>
    </source>
</evidence>
<evidence type="ECO:0000256" key="1">
    <source>
        <dbReference type="SAM" id="MobiDB-lite"/>
    </source>
</evidence>
<proteinExistence type="predicted"/>
<accession>A0A6S6XWP4</accession>
<dbReference type="Pfam" id="PF11306">
    <property type="entry name" value="DUF3108"/>
    <property type="match status" value="1"/>
</dbReference>
<dbReference type="InterPro" id="IPR021457">
    <property type="entry name" value="DUF3108"/>
</dbReference>
<organism evidence="2 3">
    <name type="scientific">Denitratisoma oestradiolicum</name>
    <dbReference type="NCBI Taxonomy" id="311182"/>
    <lineage>
        <taxon>Bacteria</taxon>
        <taxon>Pseudomonadati</taxon>
        <taxon>Pseudomonadota</taxon>
        <taxon>Betaproteobacteria</taxon>
        <taxon>Nitrosomonadales</taxon>
        <taxon>Sterolibacteriaceae</taxon>
        <taxon>Denitratisoma</taxon>
    </lineage>
</organism>
<feature type="region of interest" description="Disordered" evidence="1">
    <location>
        <begin position="45"/>
        <end position="85"/>
    </location>
</feature>
<dbReference type="RefSeq" id="WP_170228116.1">
    <property type="nucleotide sequence ID" value="NZ_LR778301.1"/>
</dbReference>
<protein>
    <recommendedName>
        <fullName evidence="4">DUF3108 domain-containing protein</fullName>
    </recommendedName>
</protein>
<reference evidence="2 3" key="1">
    <citation type="submission" date="2020-03" db="EMBL/GenBank/DDBJ databases">
        <authorList>
            <consortium name="Genoscope - CEA"/>
            <person name="William W."/>
        </authorList>
    </citation>
    <scope>NUCLEOTIDE SEQUENCE [LARGE SCALE GENOMIC DNA]</scope>
    <source>
        <strain evidence="3">DSM 16959</strain>
    </source>
</reference>
<feature type="compositionally biased region" description="Pro residues" evidence="1">
    <location>
        <begin position="50"/>
        <end position="68"/>
    </location>
</feature>
<dbReference type="KEGG" id="doe:DENOEST_1498"/>